<dbReference type="AlphaFoldDB" id="A0A8T3YIE7"/>
<name>A0A8T3YIE7_9ARCH</name>
<evidence type="ECO:0000313" key="1">
    <source>
        <dbReference type="EMBL" id="MBI4210314.1"/>
    </source>
</evidence>
<sequence length="98" mass="10892">MQKVLSMRIDKADLDFVSLEAKEKKADKTAIIRSLIGKGRLHLAMEQYRKGKVSIGKAAQKAGITISEMMDKLAEFGVKSPVTKEQYLLGLKNAEKIL</sequence>
<evidence type="ECO:0000313" key="2">
    <source>
        <dbReference type="Proteomes" id="UP000732298"/>
    </source>
</evidence>
<dbReference type="InterPro" id="IPR005368">
    <property type="entry name" value="UPF0175"/>
</dbReference>
<accession>A0A8T3YIE7</accession>
<dbReference type="Pfam" id="PF03683">
    <property type="entry name" value="UPF0175"/>
    <property type="match status" value="1"/>
</dbReference>
<comment type="caution">
    <text evidence="1">The sequence shown here is derived from an EMBL/GenBank/DDBJ whole genome shotgun (WGS) entry which is preliminary data.</text>
</comment>
<reference evidence="1" key="1">
    <citation type="submission" date="2020-07" db="EMBL/GenBank/DDBJ databases">
        <title>Huge and variable diversity of episymbiotic CPR bacteria and DPANN archaea in groundwater ecosystems.</title>
        <authorList>
            <person name="He C.Y."/>
            <person name="Keren R."/>
            <person name="Whittaker M."/>
            <person name="Farag I.F."/>
            <person name="Doudna J."/>
            <person name="Cate J.H.D."/>
            <person name="Banfield J.F."/>
        </authorList>
    </citation>
    <scope>NUCLEOTIDE SEQUENCE</scope>
    <source>
        <strain evidence="1">NC_groundwater_1296_Ag_S-0.2um_52_80</strain>
    </source>
</reference>
<dbReference type="EMBL" id="JACQPB010000030">
    <property type="protein sequence ID" value="MBI4210314.1"/>
    <property type="molecule type" value="Genomic_DNA"/>
</dbReference>
<gene>
    <name evidence="1" type="ORF">HY544_02290</name>
</gene>
<organism evidence="1 2">
    <name type="scientific">Candidatus Iainarchaeum sp</name>
    <dbReference type="NCBI Taxonomy" id="3101447"/>
    <lineage>
        <taxon>Archaea</taxon>
        <taxon>Candidatus Iainarchaeota</taxon>
        <taxon>Candidatus Iainarchaeia</taxon>
        <taxon>Candidatus Iainarchaeales</taxon>
        <taxon>Candidatus Iainarchaeaceae</taxon>
        <taxon>Candidatus Iainarchaeum</taxon>
    </lineage>
</organism>
<proteinExistence type="predicted"/>
<protein>
    <submittedName>
        <fullName evidence="1">UPF0175 family protein</fullName>
    </submittedName>
</protein>
<dbReference type="Proteomes" id="UP000732298">
    <property type="component" value="Unassembled WGS sequence"/>
</dbReference>